<reference evidence="3" key="1">
    <citation type="journal article" date="2014" name="Front. Microbiol.">
        <title>High frequency of phylogenetically diverse reductive dehalogenase-homologous genes in deep subseafloor sedimentary metagenomes.</title>
        <authorList>
            <person name="Kawai M."/>
            <person name="Futagami T."/>
            <person name="Toyoda A."/>
            <person name="Takaki Y."/>
            <person name="Nishi S."/>
            <person name="Hori S."/>
            <person name="Arai W."/>
            <person name="Tsubouchi T."/>
            <person name="Morono Y."/>
            <person name="Uchiyama I."/>
            <person name="Ito T."/>
            <person name="Fujiyama A."/>
            <person name="Inagaki F."/>
            <person name="Takami H."/>
        </authorList>
    </citation>
    <scope>NUCLEOTIDE SEQUENCE</scope>
    <source>
        <strain evidence="3">Expedition CK06-06</strain>
    </source>
</reference>
<evidence type="ECO:0000313" key="3">
    <source>
        <dbReference type="EMBL" id="GAG37285.1"/>
    </source>
</evidence>
<proteinExistence type="predicted"/>
<evidence type="ECO:0000256" key="2">
    <source>
        <dbReference type="SAM" id="MobiDB-lite"/>
    </source>
</evidence>
<feature type="non-terminal residue" evidence="3">
    <location>
        <position position="157"/>
    </location>
</feature>
<accession>X0X2N1</accession>
<comment type="caution">
    <text evidence="3">The sequence shown here is derived from an EMBL/GenBank/DDBJ whole genome shotgun (WGS) entry which is preliminary data.</text>
</comment>
<name>X0X2N1_9ZZZZ</name>
<protein>
    <submittedName>
        <fullName evidence="3">Uncharacterized protein</fullName>
    </submittedName>
</protein>
<sequence>MVSLRFRTNAVFSLLLVTPLFLTSPAVAQDEARALDQAIQLFDHGDYVAAQEVLIGIDRSKLTGKQQVRRDDYLNRVQVAMTMYEKALRDLEDAETAIAEAELDRAEHLLNAVLANEYAAEALRRAATTHLNELKQRQSPARTAETEGTPAQPTESV</sequence>
<feature type="region of interest" description="Disordered" evidence="2">
    <location>
        <begin position="132"/>
        <end position="157"/>
    </location>
</feature>
<gene>
    <name evidence="3" type="ORF">S01H1_72696</name>
</gene>
<dbReference type="EMBL" id="BARS01048512">
    <property type="protein sequence ID" value="GAG37285.1"/>
    <property type="molecule type" value="Genomic_DNA"/>
</dbReference>
<feature type="coiled-coil region" evidence="1">
    <location>
        <begin position="74"/>
        <end position="111"/>
    </location>
</feature>
<organism evidence="3">
    <name type="scientific">marine sediment metagenome</name>
    <dbReference type="NCBI Taxonomy" id="412755"/>
    <lineage>
        <taxon>unclassified sequences</taxon>
        <taxon>metagenomes</taxon>
        <taxon>ecological metagenomes</taxon>
    </lineage>
</organism>
<dbReference type="AlphaFoldDB" id="X0X2N1"/>
<evidence type="ECO:0000256" key="1">
    <source>
        <dbReference type="SAM" id="Coils"/>
    </source>
</evidence>
<keyword evidence="1" id="KW-0175">Coiled coil</keyword>